<accession>A0AA89BLX6</accession>
<name>A0AA89BLX6_PINIB</name>
<comment type="caution">
    <text evidence="1">The sequence shown here is derived from an EMBL/GenBank/DDBJ whole genome shotgun (WGS) entry which is preliminary data.</text>
</comment>
<dbReference type="AlphaFoldDB" id="A0AA89BLX6"/>
<dbReference type="EMBL" id="VSWD01000012">
    <property type="protein sequence ID" value="KAK3086009.1"/>
    <property type="molecule type" value="Genomic_DNA"/>
</dbReference>
<proteinExistence type="predicted"/>
<dbReference type="Proteomes" id="UP001186944">
    <property type="component" value="Unassembled WGS sequence"/>
</dbReference>
<protein>
    <submittedName>
        <fullName evidence="1">Uncharacterized protein</fullName>
    </submittedName>
</protein>
<evidence type="ECO:0000313" key="1">
    <source>
        <dbReference type="EMBL" id="KAK3086009.1"/>
    </source>
</evidence>
<sequence length="127" mass="14190">MTAPVRVLNPFSHEVVLYANTTIGVAGECLVTSEPLVENEDASEEENLQPVRRIKLSRNVDPKVEYSANSDEIHVPAHLEQLYKDAGPSCNKREKEDVAQLLMRDQAWVSDNGQTPDISTKDPTIKF</sequence>
<gene>
    <name evidence="1" type="ORF">FSP39_012082</name>
</gene>
<reference evidence="1" key="1">
    <citation type="submission" date="2019-08" db="EMBL/GenBank/DDBJ databases">
        <title>The improved chromosome-level genome for the pearl oyster Pinctada fucata martensii using PacBio sequencing and Hi-C.</title>
        <authorList>
            <person name="Zheng Z."/>
        </authorList>
    </citation>
    <scope>NUCLEOTIDE SEQUENCE</scope>
    <source>
        <strain evidence="1">ZZ-2019</strain>
        <tissue evidence="1">Adductor muscle</tissue>
    </source>
</reference>
<evidence type="ECO:0000313" key="2">
    <source>
        <dbReference type="Proteomes" id="UP001186944"/>
    </source>
</evidence>
<organism evidence="1 2">
    <name type="scientific">Pinctada imbricata</name>
    <name type="common">Atlantic pearl-oyster</name>
    <name type="synonym">Pinctada martensii</name>
    <dbReference type="NCBI Taxonomy" id="66713"/>
    <lineage>
        <taxon>Eukaryota</taxon>
        <taxon>Metazoa</taxon>
        <taxon>Spiralia</taxon>
        <taxon>Lophotrochozoa</taxon>
        <taxon>Mollusca</taxon>
        <taxon>Bivalvia</taxon>
        <taxon>Autobranchia</taxon>
        <taxon>Pteriomorphia</taxon>
        <taxon>Pterioida</taxon>
        <taxon>Pterioidea</taxon>
        <taxon>Pteriidae</taxon>
        <taxon>Pinctada</taxon>
    </lineage>
</organism>
<keyword evidence="2" id="KW-1185">Reference proteome</keyword>